<accession>A0AA39RAP4</accession>
<name>A0AA39RAP4_9LECA</name>
<feature type="repeat" description="ANK" evidence="2">
    <location>
        <begin position="804"/>
        <end position="836"/>
    </location>
</feature>
<evidence type="ECO:0000256" key="1">
    <source>
        <dbReference type="ARBA" id="ARBA00022737"/>
    </source>
</evidence>
<dbReference type="PANTHER" id="PTHR10039:SF16">
    <property type="entry name" value="GPI INOSITOL-DEACYLASE"/>
    <property type="match status" value="1"/>
</dbReference>
<dbReference type="Gene3D" id="1.25.40.20">
    <property type="entry name" value="Ankyrin repeat-containing domain"/>
    <property type="match status" value="1"/>
</dbReference>
<dbReference type="InterPro" id="IPR056884">
    <property type="entry name" value="NPHP3-like_N"/>
</dbReference>
<dbReference type="Pfam" id="PF00023">
    <property type="entry name" value="Ank"/>
    <property type="match status" value="1"/>
</dbReference>
<evidence type="ECO:0000256" key="3">
    <source>
        <dbReference type="SAM" id="MobiDB-lite"/>
    </source>
</evidence>
<dbReference type="PANTHER" id="PTHR10039">
    <property type="entry name" value="AMELOGENIN"/>
    <property type="match status" value="1"/>
</dbReference>
<organism evidence="5 6">
    <name type="scientific">Cladonia borealis</name>
    <dbReference type="NCBI Taxonomy" id="184061"/>
    <lineage>
        <taxon>Eukaryota</taxon>
        <taxon>Fungi</taxon>
        <taxon>Dikarya</taxon>
        <taxon>Ascomycota</taxon>
        <taxon>Pezizomycotina</taxon>
        <taxon>Lecanoromycetes</taxon>
        <taxon>OSLEUM clade</taxon>
        <taxon>Lecanoromycetidae</taxon>
        <taxon>Lecanorales</taxon>
        <taxon>Lecanorineae</taxon>
        <taxon>Cladoniaceae</taxon>
        <taxon>Cladonia</taxon>
    </lineage>
</organism>
<evidence type="ECO:0000256" key="2">
    <source>
        <dbReference type="PROSITE-ProRule" id="PRU00023"/>
    </source>
</evidence>
<feature type="repeat" description="ANK" evidence="2">
    <location>
        <begin position="764"/>
        <end position="793"/>
    </location>
</feature>
<feature type="repeat" description="ANK" evidence="2">
    <location>
        <begin position="845"/>
        <end position="877"/>
    </location>
</feature>
<dbReference type="Pfam" id="PF12796">
    <property type="entry name" value="Ank_2"/>
    <property type="match status" value="1"/>
</dbReference>
<sequence length="997" mass="111906">MDPLSVTASAIAILQLTQSIIVGTNNFYKSARDCPAEIRGLLDELMSFERVLESLQLMVEKANGVPQYQQTKNIPANQFNQKRLPATCKILEPGAPLDVCYRQMIEFKKKLSKDKTKVRKVLKWPFQKDEIYAVIGRLRNIQSLLTMAIASDTAQLNLQIQDDIANVAASLDAVNLDSLSQKIINWLAAPDPSSNYNSARENHHPDTGLWLLDSRPYLEWKNQPASLLWLHGKAGCGKTVLSSTIIHDLYKQKPGVSRNICIYFYFDFQVRQKQTLESFLCSLLAQLISRAPKALVSLKQLFAAHDNGRSTPSRGSLLEAFRLAIVDVGLVYLVLDALDECTNRSILLQSLKECCRWRLPSLHIVTTSRKETDIEDCLIELATHKVCLEESVVDSDIRSFVQEQIQKDPKLLIWPSEIRALIESTLLEGANGMFRWVVCQIDVIRECKKPNQVRRALKTLPKTLDETYERILSSIPDAYVEDVRRVLQCLICAFYPFDIQEVADIVAIDTAEPYYDPENGYSSPRELLSVCSGLVSTRTSWRQSGWQAGRGFEIEELRLAHFSVKEYLVSDRVNLGPALIYKLEEVSCHGTLADLCISYLLQFEEEVYDRQSVTETIDAGTLESRDNQSETGTDSETDGHFRDTHLCEQNPFAPYAAMFWSTHLCAAQLHDMTPLNPKSMKLIANPALLERVVNYHRFWFGATDLDALNCLGIRWNGRRYDPFESALNSNISSVYYASLLGLDYHVSQLLEAGESANSTGPIGTALAVAASKGHKSTVQLLLKMGADVNAQEVLEKERDESCLLTKTALHSAIERRHEEIAHVLLDHGAAVNTKRIVDGFTRFTFTNTPLQEAVYLGNTSLVRKLLDRGADITVVGGARGDAMNIACNWAKDLNLAHLLLENGADPNAPQLDGPNDLTFAILKENEPLQQLLIEYGADMALVDFDYIRGQLPWYSKKIRENDGVEDYIAQTKARLAQVERRPKRSIPMSDSVAGTKE</sequence>
<feature type="domain" description="Nephrocystin 3-like N-terminal" evidence="4">
    <location>
        <begin position="206"/>
        <end position="369"/>
    </location>
</feature>
<dbReference type="EMBL" id="JAFEKC020000002">
    <property type="protein sequence ID" value="KAK0516771.1"/>
    <property type="molecule type" value="Genomic_DNA"/>
</dbReference>
<gene>
    <name evidence="5" type="ORF">JMJ35_001374</name>
</gene>
<evidence type="ECO:0000313" key="5">
    <source>
        <dbReference type="EMBL" id="KAK0516771.1"/>
    </source>
</evidence>
<comment type="caution">
    <text evidence="5">The sequence shown here is derived from an EMBL/GenBank/DDBJ whole genome shotgun (WGS) entry which is preliminary data.</text>
</comment>
<dbReference type="Proteomes" id="UP001166286">
    <property type="component" value="Unassembled WGS sequence"/>
</dbReference>
<proteinExistence type="predicted"/>
<keyword evidence="2" id="KW-0040">ANK repeat</keyword>
<keyword evidence="1" id="KW-0677">Repeat</keyword>
<dbReference type="PROSITE" id="PS50297">
    <property type="entry name" value="ANK_REP_REGION"/>
    <property type="match status" value="3"/>
</dbReference>
<dbReference type="Pfam" id="PF24883">
    <property type="entry name" value="NPHP3_N"/>
    <property type="match status" value="1"/>
</dbReference>
<dbReference type="InterPro" id="IPR036770">
    <property type="entry name" value="Ankyrin_rpt-contain_sf"/>
</dbReference>
<dbReference type="SUPFAM" id="SSF52540">
    <property type="entry name" value="P-loop containing nucleoside triphosphate hydrolases"/>
    <property type="match status" value="1"/>
</dbReference>
<dbReference type="AlphaFoldDB" id="A0AA39RAP4"/>
<evidence type="ECO:0000313" key="6">
    <source>
        <dbReference type="Proteomes" id="UP001166286"/>
    </source>
</evidence>
<reference evidence="5" key="1">
    <citation type="submission" date="2023-03" db="EMBL/GenBank/DDBJ databases">
        <title>Complete genome of Cladonia borealis.</title>
        <authorList>
            <person name="Park H."/>
        </authorList>
    </citation>
    <scope>NUCLEOTIDE SEQUENCE</scope>
    <source>
        <strain evidence="5">ANT050790</strain>
    </source>
</reference>
<feature type="region of interest" description="Disordered" evidence="3">
    <location>
        <begin position="618"/>
        <end position="640"/>
    </location>
</feature>
<dbReference type="SMART" id="SM00248">
    <property type="entry name" value="ANK"/>
    <property type="match status" value="5"/>
</dbReference>
<dbReference type="PROSITE" id="PS50088">
    <property type="entry name" value="ANK_REPEAT"/>
    <property type="match status" value="3"/>
</dbReference>
<evidence type="ECO:0000259" key="4">
    <source>
        <dbReference type="Pfam" id="PF24883"/>
    </source>
</evidence>
<dbReference type="InterPro" id="IPR002110">
    <property type="entry name" value="Ankyrin_rpt"/>
</dbReference>
<keyword evidence="6" id="KW-1185">Reference proteome</keyword>
<dbReference type="SUPFAM" id="SSF48403">
    <property type="entry name" value="Ankyrin repeat"/>
    <property type="match status" value="1"/>
</dbReference>
<protein>
    <recommendedName>
        <fullName evidence="4">Nephrocystin 3-like N-terminal domain-containing protein</fullName>
    </recommendedName>
</protein>
<dbReference type="InterPro" id="IPR027417">
    <property type="entry name" value="P-loop_NTPase"/>
</dbReference>
<dbReference type="Gene3D" id="3.40.50.300">
    <property type="entry name" value="P-loop containing nucleotide triphosphate hydrolases"/>
    <property type="match status" value="1"/>
</dbReference>